<evidence type="ECO:0000313" key="2">
    <source>
        <dbReference type="EMBL" id="EXJ86175.1"/>
    </source>
</evidence>
<organism evidence="2 3">
    <name type="scientific">Capronia coronata CBS 617.96</name>
    <dbReference type="NCBI Taxonomy" id="1182541"/>
    <lineage>
        <taxon>Eukaryota</taxon>
        <taxon>Fungi</taxon>
        <taxon>Dikarya</taxon>
        <taxon>Ascomycota</taxon>
        <taxon>Pezizomycotina</taxon>
        <taxon>Eurotiomycetes</taxon>
        <taxon>Chaetothyriomycetidae</taxon>
        <taxon>Chaetothyriales</taxon>
        <taxon>Herpotrichiellaceae</taxon>
        <taxon>Capronia</taxon>
    </lineage>
</organism>
<proteinExistence type="predicted"/>
<evidence type="ECO:0000256" key="1">
    <source>
        <dbReference type="SAM" id="Phobius"/>
    </source>
</evidence>
<evidence type="ECO:0000313" key="3">
    <source>
        <dbReference type="Proteomes" id="UP000019484"/>
    </source>
</evidence>
<protein>
    <recommendedName>
        <fullName evidence="4">PSI domain-containing protein</fullName>
    </recommendedName>
</protein>
<accession>W9Y942</accession>
<dbReference type="GeneID" id="19161412"/>
<dbReference type="OrthoDB" id="5427091at2759"/>
<feature type="non-terminal residue" evidence="2">
    <location>
        <position position="1"/>
    </location>
</feature>
<dbReference type="RefSeq" id="XP_007725613.1">
    <property type="nucleotide sequence ID" value="XM_007727423.1"/>
</dbReference>
<keyword evidence="3" id="KW-1185">Reference proteome</keyword>
<keyword evidence="1" id="KW-1133">Transmembrane helix</keyword>
<dbReference type="STRING" id="1182541.W9Y942"/>
<reference evidence="2 3" key="1">
    <citation type="submission" date="2013-03" db="EMBL/GenBank/DDBJ databases">
        <title>The Genome Sequence of Capronia coronata CBS 617.96.</title>
        <authorList>
            <consortium name="The Broad Institute Genomics Platform"/>
            <person name="Cuomo C."/>
            <person name="de Hoog S."/>
            <person name="Gorbushina A."/>
            <person name="Walker B."/>
            <person name="Young S.K."/>
            <person name="Zeng Q."/>
            <person name="Gargeya S."/>
            <person name="Fitzgerald M."/>
            <person name="Haas B."/>
            <person name="Abouelleil A."/>
            <person name="Allen A.W."/>
            <person name="Alvarado L."/>
            <person name="Arachchi H.M."/>
            <person name="Berlin A.M."/>
            <person name="Chapman S.B."/>
            <person name="Gainer-Dewar J."/>
            <person name="Goldberg J."/>
            <person name="Griggs A."/>
            <person name="Gujja S."/>
            <person name="Hansen M."/>
            <person name="Howarth C."/>
            <person name="Imamovic A."/>
            <person name="Ireland A."/>
            <person name="Larimer J."/>
            <person name="McCowan C."/>
            <person name="Murphy C."/>
            <person name="Pearson M."/>
            <person name="Poon T.W."/>
            <person name="Priest M."/>
            <person name="Roberts A."/>
            <person name="Saif S."/>
            <person name="Shea T."/>
            <person name="Sisk P."/>
            <person name="Sykes S."/>
            <person name="Wortman J."/>
            <person name="Nusbaum C."/>
            <person name="Birren B."/>
        </authorList>
    </citation>
    <scope>NUCLEOTIDE SEQUENCE [LARGE SCALE GENOMIC DNA]</scope>
    <source>
        <strain evidence="2 3">CBS 617.96</strain>
    </source>
</reference>
<name>W9Y942_9EURO</name>
<dbReference type="AlphaFoldDB" id="W9Y942"/>
<keyword evidence="1" id="KW-0812">Transmembrane</keyword>
<sequence length="120" mass="13704">TSPGDDLDLFFHCWIRPNCPSCLSPSNPYPCSWCATSMTCVPNTVYPYPFGILSPIKSADICPLGWRERWEMRARPFDCRCSSMTFISVVVAIVATLGGVLLIWLGIRFGQWIGRRWKRR</sequence>
<evidence type="ECO:0008006" key="4">
    <source>
        <dbReference type="Google" id="ProtNLM"/>
    </source>
</evidence>
<dbReference type="HOGENOM" id="CLU_2102644_0_0_1"/>
<gene>
    <name evidence="2" type="ORF">A1O1_06545</name>
</gene>
<comment type="caution">
    <text evidence="2">The sequence shown here is derived from an EMBL/GenBank/DDBJ whole genome shotgun (WGS) entry which is preliminary data.</text>
</comment>
<keyword evidence="1" id="KW-0472">Membrane</keyword>
<dbReference type="Proteomes" id="UP000019484">
    <property type="component" value="Unassembled WGS sequence"/>
</dbReference>
<dbReference type="EMBL" id="AMWN01000005">
    <property type="protein sequence ID" value="EXJ86175.1"/>
    <property type="molecule type" value="Genomic_DNA"/>
</dbReference>
<dbReference type="eggNOG" id="ENOG502SXHK">
    <property type="taxonomic scope" value="Eukaryota"/>
</dbReference>
<feature type="transmembrane region" description="Helical" evidence="1">
    <location>
        <begin position="86"/>
        <end position="110"/>
    </location>
</feature>
<feature type="non-terminal residue" evidence="2">
    <location>
        <position position="120"/>
    </location>
</feature>